<evidence type="ECO:0000313" key="1">
    <source>
        <dbReference type="EMBL" id="SEQ43575.1"/>
    </source>
</evidence>
<sequence>MKFSVLTYLLLLACGFIGYGQNSINIKAKFDVEEKRITINQTITYQNTSQDTLHDVYLNDWNNSYSSKKTALAIRLADEYINRFHLAKDEQRGYTDVAAILQDNDTLSFTRLKNQIDVIKVKLPKPIGPNESYTISLNYIIKIPSSEFTSYGYTKENDLSLRYWYITPVVYDGAWQYYSNKNLNDLYKPKSDIKLELSYPKNYKLTSELNVIASSEDKENTTTVLYGKDRINSKLHLNKNLRFKSIKNNKIELVSDLYDNDLQVVEKVLINDRIMSYITENLGPYPHEKLLLTEIDNANDPVYGLTSLPKFLQPFSDSFEYEMRLLKVALHNYLENTLIVNPRKDHWLLDGFQIFFLIKYVEDHYPDMKFMGKLANIWGIRSFHAADLHYNDKYTLAYMSMARTNRDQPLTMQKDSLLKFNSNIANKYKAGIGLQYLDDFINHDVLEHTIKPFLQENRLQPTSTEAFETFLKSRTDKNIDWFFEDYLKTRKKIDFKIKKVEKTEDSITVTIKNKRDNDMPISLYTLNNDSIISKYWIEDIGKQKRLTIPRNDANKLVLNYNNAAPEFNLRDNWKSLKGFFFNNKPLQFRLFQDVEDPNYNQVFFMPIVEFNNIYDGLNLGAKVYNGTLLRRNLRYKIQPQYSLGSKTLTGGASASMTHFLENRNLYALTYGASYSYSSYAEDLFVRRITPSISFLFREDDDFRSNKRKLLRFRFLDFHRDRNPLNPNSSDEPNYSVFNARYIHSNDNLINFSKWYADFQLARTFSKVSFNYEYRKLFESNRQLNVRFFSGIFLDNNNDINSNYFSFALDRPTDYLFEYNYLGRSEASGIFSQQFIEAEGGFKSKLEVPFANQWMSTANVSTTLWKYILAYGDFGLVKNKFNAPKFVYDSGIRINLVTDYFEIYFPVYSNLGWEIAQKDYDQKIRFKFTVDPESLLGLFRRRWY</sequence>
<dbReference type="Gene3D" id="1.10.390.10">
    <property type="entry name" value="Neutral Protease Domain 2"/>
    <property type="match status" value="1"/>
</dbReference>
<dbReference type="RefSeq" id="WP_245738214.1">
    <property type="nucleotide sequence ID" value="NZ_FOFN01000002.1"/>
</dbReference>
<organism evidence="1 2">
    <name type="scientific">Hyunsoonleella jejuensis</name>
    <dbReference type="NCBI Taxonomy" id="419940"/>
    <lineage>
        <taxon>Bacteria</taxon>
        <taxon>Pseudomonadati</taxon>
        <taxon>Bacteroidota</taxon>
        <taxon>Flavobacteriia</taxon>
        <taxon>Flavobacteriales</taxon>
        <taxon>Flavobacteriaceae</taxon>
    </lineage>
</organism>
<dbReference type="EMBL" id="FOFN01000002">
    <property type="protein sequence ID" value="SEQ43575.1"/>
    <property type="molecule type" value="Genomic_DNA"/>
</dbReference>
<name>A0A1H9G092_9FLAO</name>
<proteinExistence type="predicted"/>
<evidence type="ECO:0000313" key="2">
    <source>
        <dbReference type="Proteomes" id="UP000198999"/>
    </source>
</evidence>
<keyword evidence="2" id="KW-1185">Reference proteome</keyword>
<gene>
    <name evidence="1" type="ORF">SAMN05421824_1639</name>
</gene>
<dbReference type="InterPro" id="IPR027268">
    <property type="entry name" value="Peptidase_M4/M1_CTD_sf"/>
</dbReference>
<accession>A0A1H9G092</accession>
<protein>
    <recommendedName>
        <fullName evidence="3">Peptidase M1 membrane alanine aminopeptidase domain-containing protein</fullName>
    </recommendedName>
</protein>
<dbReference type="STRING" id="419940.SAMN05421824_1639"/>
<evidence type="ECO:0008006" key="3">
    <source>
        <dbReference type="Google" id="ProtNLM"/>
    </source>
</evidence>
<dbReference type="SUPFAM" id="SSF55486">
    <property type="entry name" value="Metalloproteases ('zincins'), catalytic domain"/>
    <property type="match status" value="1"/>
</dbReference>
<dbReference type="Proteomes" id="UP000198999">
    <property type="component" value="Unassembled WGS sequence"/>
</dbReference>
<reference evidence="1 2" key="1">
    <citation type="submission" date="2016-10" db="EMBL/GenBank/DDBJ databases">
        <authorList>
            <person name="de Groot N.N."/>
        </authorList>
    </citation>
    <scope>NUCLEOTIDE SEQUENCE [LARGE SCALE GENOMIC DNA]</scope>
    <source>
        <strain evidence="1 2">DSM 21035</strain>
    </source>
</reference>
<dbReference type="AlphaFoldDB" id="A0A1H9G092"/>